<dbReference type="AlphaFoldDB" id="A0AAE6TW87"/>
<evidence type="ECO:0000313" key="10">
    <source>
        <dbReference type="Proteomes" id="UP000327194"/>
    </source>
</evidence>
<keyword evidence="4" id="KW-0067">ATP-binding</keyword>
<feature type="domain" description="Helicase C-terminal" evidence="8">
    <location>
        <begin position="221"/>
        <end position="373"/>
    </location>
</feature>
<dbReference type="GO" id="GO:0016787">
    <property type="term" value="F:hydrolase activity"/>
    <property type="evidence" value="ECO:0007669"/>
    <property type="project" value="UniProtKB-KW"/>
</dbReference>
<dbReference type="SMART" id="SM00487">
    <property type="entry name" value="DEXDc"/>
    <property type="match status" value="1"/>
</dbReference>
<feature type="compositionally biased region" description="Basic and acidic residues" evidence="6">
    <location>
        <begin position="378"/>
        <end position="388"/>
    </location>
</feature>
<dbReference type="PANTHER" id="PTHR47959">
    <property type="entry name" value="ATP-DEPENDENT RNA HELICASE RHLE-RELATED"/>
    <property type="match status" value="1"/>
</dbReference>
<comment type="similarity">
    <text evidence="5">Belongs to the DEAD box helicase family.</text>
</comment>
<dbReference type="PROSITE" id="PS51194">
    <property type="entry name" value="HELICASE_CTER"/>
    <property type="match status" value="1"/>
</dbReference>
<dbReference type="PANTHER" id="PTHR47959:SF1">
    <property type="entry name" value="ATP-DEPENDENT RNA HELICASE DBPA"/>
    <property type="match status" value="1"/>
</dbReference>
<evidence type="ECO:0000259" key="7">
    <source>
        <dbReference type="PROSITE" id="PS51192"/>
    </source>
</evidence>
<feature type="domain" description="Helicase ATP-binding" evidence="7">
    <location>
        <begin position="26"/>
        <end position="195"/>
    </location>
</feature>
<organism evidence="9 10">
    <name type="scientific">Fructilactobacillus fructivorans</name>
    <dbReference type="NCBI Taxonomy" id="1614"/>
    <lineage>
        <taxon>Bacteria</taxon>
        <taxon>Bacillati</taxon>
        <taxon>Bacillota</taxon>
        <taxon>Bacilli</taxon>
        <taxon>Lactobacillales</taxon>
        <taxon>Lactobacillaceae</taxon>
        <taxon>Fructilactobacillus</taxon>
    </lineage>
</organism>
<dbReference type="PROSITE" id="PS51192">
    <property type="entry name" value="HELICASE_ATP_BIND_1"/>
    <property type="match status" value="1"/>
</dbReference>
<proteinExistence type="inferred from homology"/>
<dbReference type="InterPro" id="IPR050079">
    <property type="entry name" value="DEAD_box_RNA_helicase"/>
</dbReference>
<gene>
    <name evidence="9" type="ORF">LF543_02145</name>
</gene>
<dbReference type="CDD" id="cd18787">
    <property type="entry name" value="SF2_C_DEAD"/>
    <property type="match status" value="1"/>
</dbReference>
<protein>
    <submittedName>
        <fullName evidence="9">DEAD/DEAH box helicase</fullName>
    </submittedName>
</protein>
<dbReference type="InterPro" id="IPR044742">
    <property type="entry name" value="DEAD/DEAH_RhlB"/>
</dbReference>
<evidence type="ECO:0000256" key="4">
    <source>
        <dbReference type="ARBA" id="ARBA00022840"/>
    </source>
</evidence>
<feature type="region of interest" description="Disordered" evidence="6">
    <location>
        <begin position="378"/>
        <end position="422"/>
    </location>
</feature>
<feature type="compositionally biased region" description="Basic residues" evidence="6">
    <location>
        <begin position="397"/>
        <end position="422"/>
    </location>
</feature>
<dbReference type="InterPro" id="IPR027417">
    <property type="entry name" value="P-loop_NTPase"/>
</dbReference>
<dbReference type="GO" id="GO:0003724">
    <property type="term" value="F:RNA helicase activity"/>
    <property type="evidence" value="ECO:0007669"/>
    <property type="project" value="TreeGrafter"/>
</dbReference>
<evidence type="ECO:0000313" key="9">
    <source>
        <dbReference type="EMBL" id="QFX92442.1"/>
    </source>
</evidence>
<keyword evidence="2" id="KW-0378">Hydrolase</keyword>
<evidence type="ECO:0000256" key="1">
    <source>
        <dbReference type="ARBA" id="ARBA00022741"/>
    </source>
</evidence>
<dbReference type="GO" id="GO:0005524">
    <property type="term" value="F:ATP binding"/>
    <property type="evidence" value="ECO:0007669"/>
    <property type="project" value="UniProtKB-KW"/>
</dbReference>
<reference evidence="9 10" key="1">
    <citation type="submission" date="2019-10" db="EMBL/GenBank/DDBJ databases">
        <title>Genome sequencing of Lactobacillus fructivorans.</title>
        <authorList>
            <person name="Kim K."/>
        </authorList>
    </citation>
    <scope>NUCLEOTIDE SEQUENCE [LARGE SCALE GENOMIC DNA]</scope>
    <source>
        <strain evidence="9 10">LF543</strain>
    </source>
</reference>
<keyword evidence="3 9" id="KW-0347">Helicase</keyword>
<evidence type="ECO:0000259" key="8">
    <source>
        <dbReference type="PROSITE" id="PS51194"/>
    </source>
</evidence>
<evidence type="ECO:0000256" key="3">
    <source>
        <dbReference type="ARBA" id="ARBA00022806"/>
    </source>
</evidence>
<dbReference type="InterPro" id="IPR001650">
    <property type="entry name" value="Helicase_C-like"/>
</dbReference>
<evidence type="ECO:0000256" key="6">
    <source>
        <dbReference type="SAM" id="MobiDB-lite"/>
    </source>
</evidence>
<dbReference type="RefSeq" id="WP_010022780.1">
    <property type="nucleotide sequence ID" value="NZ_AZDS01000005.1"/>
</dbReference>
<evidence type="ECO:0000256" key="5">
    <source>
        <dbReference type="ARBA" id="ARBA00038437"/>
    </source>
</evidence>
<dbReference type="Proteomes" id="UP000327194">
    <property type="component" value="Chromosome"/>
</dbReference>
<dbReference type="EMBL" id="CP045562">
    <property type="protein sequence ID" value="QFX92442.1"/>
    <property type="molecule type" value="Genomic_DNA"/>
</dbReference>
<dbReference type="InterPro" id="IPR014001">
    <property type="entry name" value="Helicase_ATP-bd"/>
</dbReference>
<dbReference type="KEGG" id="lfv:LF543_02145"/>
<dbReference type="InterPro" id="IPR011545">
    <property type="entry name" value="DEAD/DEAH_box_helicase_dom"/>
</dbReference>
<dbReference type="Gene3D" id="3.40.50.300">
    <property type="entry name" value="P-loop containing nucleotide triphosphate hydrolases"/>
    <property type="match status" value="2"/>
</dbReference>
<dbReference type="CDD" id="cd00268">
    <property type="entry name" value="DEADc"/>
    <property type="match status" value="1"/>
</dbReference>
<dbReference type="Pfam" id="PF00271">
    <property type="entry name" value="Helicase_C"/>
    <property type="match status" value="1"/>
</dbReference>
<dbReference type="GO" id="GO:0003676">
    <property type="term" value="F:nucleic acid binding"/>
    <property type="evidence" value="ECO:0007669"/>
    <property type="project" value="InterPro"/>
</dbReference>
<evidence type="ECO:0000256" key="2">
    <source>
        <dbReference type="ARBA" id="ARBA00022801"/>
    </source>
</evidence>
<accession>A0AAE6TW87</accession>
<keyword evidence="1" id="KW-0547">Nucleotide-binding</keyword>
<name>A0AAE6TW87_9LACO</name>
<dbReference type="GO" id="GO:0005829">
    <property type="term" value="C:cytosol"/>
    <property type="evidence" value="ECO:0007669"/>
    <property type="project" value="TreeGrafter"/>
</dbReference>
<dbReference type="SMART" id="SM00490">
    <property type="entry name" value="HELICc"/>
    <property type="match status" value="1"/>
</dbReference>
<dbReference type="SUPFAM" id="SSF52540">
    <property type="entry name" value="P-loop containing nucleoside triphosphate hydrolases"/>
    <property type="match status" value="1"/>
</dbReference>
<dbReference type="Pfam" id="PF00270">
    <property type="entry name" value="DEAD"/>
    <property type="match status" value="1"/>
</dbReference>
<sequence length="422" mass="47790">MLEQFVKRFEKLGYREQTPIQKAVYQPMIEGENDIVALSPTGSGKTVAFTMPILANSMPGSGTQVIVIEPTQELAMQVANVIRDWAVAFKVKILPLIGGANVKRQQEQLKKHPEIVVGTPGRILSLINERKLKVSEVDTVVVDEADDLLNDTSLDQVKNIVASVPRDAQVAYFSATATDVLYHLKEKMGKDADIIDVRDVDKTRGKVTHGLFQISRAKRNEMLNRLSKMQSFKALVFFNQTETLNRAYNFFKHEGNSKVQKLTSGENKQSRKKALDDFRLGRIKLLLTTDVAARGLDIAKLPAVINYDLPSEKNVYIHRVGRTGRMGEPGLVINFGDDHDLRDLKHVLEDSEYDLKPIYYFNGEIVDHIDDSQLAHQKEIKQQAETKKKQISAKSQLKPKKNKHRKRKQKNKGKPSNHKNHH</sequence>